<evidence type="ECO:0000313" key="2">
    <source>
        <dbReference type="Proteomes" id="UP001233999"/>
    </source>
</evidence>
<dbReference type="EMBL" id="JASPKZ010007232">
    <property type="protein sequence ID" value="KAJ9585941.1"/>
    <property type="molecule type" value="Genomic_DNA"/>
</dbReference>
<name>A0AAD8EDF8_DIPPU</name>
<organism evidence="1 2">
    <name type="scientific">Diploptera punctata</name>
    <name type="common">Pacific beetle cockroach</name>
    <dbReference type="NCBI Taxonomy" id="6984"/>
    <lineage>
        <taxon>Eukaryota</taxon>
        <taxon>Metazoa</taxon>
        <taxon>Ecdysozoa</taxon>
        <taxon>Arthropoda</taxon>
        <taxon>Hexapoda</taxon>
        <taxon>Insecta</taxon>
        <taxon>Pterygota</taxon>
        <taxon>Neoptera</taxon>
        <taxon>Polyneoptera</taxon>
        <taxon>Dictyoptera</taxon>
        <taxon>Blattodea</taxon>
        <taxon>Blaberoidea</taxon>
        <taxon>Blaberidae</taxon>
        <taxon>Diplopterinae</taxon>
        <taxon>Diploptera</taxon>
    </lineage>
</organism>
<keyword evidence="2" id="KW-1185">Reference proteome</keyword>
<dbReference type="AlphaFoldDB" id="A0AAD8EDF8"/>
<evidence type="ECO:0000313" key="1">
    <source>
        <dbReference type="EMBL" id="KAJ9585941.1"/>
    </source>
</evidence>
<feature type="non-terminal residue" evidence="1">
    <location>
        <position position="1"/>
    </location>
</feature>
<gene>
    <name evidence="1" type="ORF">L9F63_020418</name>
</gene>
<feature type="non-terminal residue" evidence="1">
    <location>
        <position position="59"/>
    </location>
</feature>
<reference evidence="1" key="1">
    <citation type="journal article" date="2023" name="IScience">
        <title>Live-bearing cockroach genome reveals convergent evolutionary mechanisms linked to viviparity in insects and beyond.</title>
        <authorList>
            <person name="Fouks B."/>
            <person name="Harrison M.C."/>
            <person name="Mikhailova A.A."/>
            <person name="Marchal E."/>
            <person name="English S."/>
            <person name="Carruthers M."/>
            <person name="Jennings E.C."/>
            <person name="Chiamaka E.L."/>
            <person name="Frigard R.A."/>
            <person name="Pippel M."/>
            <person name="Attardo G.M."/>
            <person name="Benoit J.B."/>
            <person name="Bornberg-Bauer E."/>
            <person name="Tobe S.S."/>
        </authorList>
    </citation>
    <scope>NUCLEOTIDE SEQUENCE</scope>
    <source>
        <strain evidence="1">Stay&amp;Tobe</strain>
    </source>
</reference>
<comment type="caution">
    <text evidence="1">The sequence shown here is derived from an EMBL/GenBank/DDBJ whole genome shotgun (WGS) entry which is preliminary data.</text>
</comment>
<protein>
    <submittedName>
        <fullName evidence="1">Uncharacterized protein</fullName>
    </submittedName>
</protein>
<proteinExistence type="predicted"/>
<sequence>VILEIYITKFLKSTKICLPLFFTGNIDTKFNQSEVRRAELCIQVNGRHFQQLLDSFRFM</sequence>
<dbReference type="Proteomes" id="UP001233999">
    <property type="component" value="Unassembled WGS sequence"/>
</dbReference>
<reference evidence="1" key="2">
    <citation type="submission" date="2023-05" db="EMBL/GenBank/DDBJ databases">
        <authorList>
            <person name="Fouks B."/>
        </authorList>
    </citation>
    <scope>NUCLEOTIDE SEQUENCE</scope>
    <source>
        <strain evidence="1">Stay&amp;Tobe</strain>
        <tissue evidence="1">Testes</tissue>
    </source>
</reference>
<accession>A0AAD8EDF8</accession>